<dbReference type="Gene3D" id="2.40.10.10">
    <property type="entry name" value="Trypsin-like serine proteases"/>
    <property type="match status" value="1"/>
</dbReference>
<evidence type="ECO:0000259" key="4">
    <source>
        <dbReference type="PROSITE" id="PS50240"/>
    </source>
</evidence>
<feature type="domain" description="Peptidase S1" evidence="4">
    <location>
        <begin position="34"/>
        <end position="281"/>
    </location>
</feature>
<keyword evidence="6" id="KW-1185">Reference proteome</keyword>
<dbReference type="PANTHER" id="PTHR24276:SF98">
    <property type="entry name" value="FI18310P1-RELATED"/>
    <property type="match status" value="1"/>
</dbReference>
<dbReference type="InterPro" id="IPR001254">
    <property type="entry name" value="Trypsin_dom"/>
</dbReference>
<dbReference type="InterPro" id="IPR001314">
    <property type="entry name" value="Peptidase_S1A"/>
</dbReference>
<dbReference type="Pfam" id="PF00089">
    <property type="entry name" value="Trypsin"/>
    <property type="match status" value="1"/>
</dbReference>
<proteinExistence type="inferred from homology"/>
<dbReference type="AlphaFoldDB" id="A0A9W8BBK5"/>
<dbReference type="SUPFAM" id="SSF50494">
    <property type="entry name" value="Trypsin-like serine proteases"/>
    <property type="match status" value="1"/>
</dbReference>
<name>A0A9W8BBK5_9FUNG</name>
<feature type="chain" id="PRO_5040965221" description="Peptidase S1 domain-containing protein" evidence="3">
    <location>
        <begin position="25"/>
        <end position="290"/>
    </location>
</feature>
<dbReference type="InterPro" id="IPR043504">
    <property type="entry name" value="Peptidase_S1_PA_chymotrypsin"/>
</dbReference>
<dbReference type="PROSITE" id="PS50240">
    <property type="entry name" value="TRYPSIN_DOM"/>
    <property type="match status" value="1"/>
</dbReference>
<sequence length="290" mass="30502">MKTTFASITSTAAIVAACAMSANALAVPHMEKRIIGGYDLPGDAAPFAVHLEFTGTKGSFVCGGTVITPKHVLTAAHCVFTEDGHLYLPSNTTVGYGDDSLTKQKVIRPTKLIPHPEYSAATATTRGVNDIAIIEVEGFDATLNVGTLPIYAGAVPAGQELVALGWGTTVSNNDPHTLPDTLKGAQLHVGDAEGCQVYDPDYTSSDGPRICTLNKYNPGTSTCKGDSGTGVVIVSDNKVYLAGLDSEGGRVNNDPTCGTADGYTLFTHVYNQLAFIMQYTGYPLEYLTRS</sequence>
<evidence type="ECO:0000256" key="3">
    <source>
        <dbReference type="SAM" id="SignalP"/>
    </source>
</evidence>
<gene>
    <name evidence="5" type="ORF">H4R26_003954</name>
</gene>
<dbReference type="PROSITE" id="PS51257">
    <property type="entry name" value="PROKAR_LIPOPROTEIN"/>
    <property type="match status" value="1"/>
</dbReference>
<dbReference type="PANTHER" id="PTHR24276">
    <property type="entry name" value="POLYSERASE-RELATED"/>
    <property type="match status" value="1"/>
</dbReference>
<dbReference type="EMBL" id="JANBQF010000368">
    <property type="protein sequence ID" value="KAJ2001761.1"/>
    <property type="molecule type" value="Genomic_DNA"/>
</dbReference>
<dbReference type="InterPro" id="IPR009003">
    <property type="entry name" value="Peptidase_S1_PA"/>
</dbReference>
<dbReference type="OrthoDB" id="6380398at2759"/>
<protein>
    <recommendedName>
        <fullName evidence="4">Peptidase S1 domain-containing protein</fullName>
    </recommendedName>
</protein>
<keyword evidence="3" id="KW-0732">Signal</keyword>
<organism evidence="5 6">
    <name type="scientific">Coemansia thaxteri</name>
    <dbReference type="NCBI Taxonomy" id="2663907"/>
    <lineage>
        <taxon>Eukaryota</taxon>
        <taxon>Fungi</taxon>
        <taxon>Fungi incertae sedis</taxon>
        <taxon>Zoopagomycota</taxon>
        <taxon>Kickxellomycotina</taxon>
        <taxon>Kickxellomycetes</taxon>
        <taxon>Kickxellales</taxon>
        <taxon>Kickxellaceae</taxon>
        <taxon>Coemansia</taxon>
    </lineage>
</organism>
<dbReference type="PRINTS" id="PR00722">
    <property type="entry name" value="CHYMOTRYPSIN"/>
</dbReference>
<dbReference type="CDD" id="cd00190">
    <property type="entry name" value="Tryp_SPc"/>
    <property type="match status" value="1"/>
</dbReference>
<comment type="similarity">
    <text evidence="1">Belongs to the peptidase S1 family.</text>
</comment>
<evidence type="ECO:0000313" key="6">
    <source>
        <dbReference type="Proteomes" id="UP001150907"/>
    </source>
</evidence>
<evidence type="ECO:0000256" key="2">
    <source>
        <dbReference type="ARBA" id="ARBA00023157"/>
    </source>
</evidence>
<dbReference type="InterPro" id="IPR018114">
    <property type="entry name" value="TRYPSIN_HIS"/>
</dbReference>
<evidence type="ECO:0000256" key="1">
    <source>
        <dbReference type="ARBA" id="ARBA00007664"/>
    </source>
</evidence>
<comment type="caution">
    <text evidence="5">The sequence shown here is derived from an EMBL/GenBank/DDBJ whole genome shotgun (WGS) entry which is preliminary data.</text>
</comment>
<dbReference type="Proteomes" id="UP001150907">
    <property type="component" value="Unassembled WGS sequence"/>
</dbReference>
<keyword evidence="2" id="KW-1015">Disulfide bond</keyword>
<feature type="signal peptide" evidence="3">
    <location>
        <begin position="1"/>
        <end position="24"/>
    </location>
</feature>
<reference evidence="5" key="1">
    <citation type="submission" date="2022-07" db="EMBL/GenBank/DDBJ databases">
        <title>Phylogenomic reconstructions and comparative analyses of Kickxellomycotina fungi.</title>
        <authorList>
            <person name="Reynolds N.K."/>
            <person name="Stajich J.E."/>
            <person name="Barry K."/>
            <person name="Grigoriev I.V."/>
            <person name="Crous P."/>
            <person name="Smith M.E."/>
        </authorList>
    </citation>
    <scope>NUCLEOTIDE SEQUENCE</scope>
    <source>
        <strain evidence="5">IMI 214461</strain>
    </source>
</reference>
<dbReference type="PROSITE" id="PS00134">
    <property type="entry name" value="TRYPSIN_HIS"/>
    <property type="match status" value="1"/>
</dbReference>
<dbReference type="GO" id="GO:0006508">
    <property type="term" value="P:proteolysis"/>
    <property type="evidence" value="ECO:0007669"/>
    <property type="project" value="InterPro"/>
</dbReference>
<dbReference type="InterPro" id="IPR050430">
    <property type="entry name" value="Peptidase_S1"/>
</dbReference>
<dbReference type="GO" id="GO:0004252">
    <property type="term" value="F:serine-type endopeptidase activity"/>
    <property type="evidence" value="ECO:0007669"/>
    <property type="project" value="InterPro"/>
</dbReference>
<evidence type="ECO:0000313" key="5">
    <source>
        <dbReference type="EMBL" id="KAJ2001761.1"/>
    </source>
</evidence>
<dbReference type="SMART" id="SM00020">
    <property type="entry name" value="Tryp_SPc"/>
    <property type="match status" value="1"/>
</dbReference>
<accession>A0A9W8BBK5</accession>